<reference evidence="2 3" key="1">
    <citation type="submission" date="2020-02" db="EMBL/GenBank/DDBJ databases">
        <title>A chromosome-scale genome assembly of the black bullhead catfish (Ameiurus melas).</title>
        <authorList>
            <person name="Wen M."/>
            <person name="Zham M."/>
            <person name="Cabau C."/>
            <person name="Klopp C."/>
            <person name="Donnadieu C."/>
            <person name="Roques C."/>
            <person name="Bouchez O."/>
            <person name="Lampietro C."/>
            <person name="Jouanno E."/>
            <person name="Herpin A."/>
            <person name="Louis A."/>
            <person name="Berthelot C."/>
            <person name="Parey E."/>
            <person name="Roest-Crollius H."/>
            <person name="Braasch I."/>
            <person name="Postlethwait J."/>
            <person name="Robinson-Rechavi M."/>
            <person name="Echchiki A."/>
            <person name="Begum T."/>
            <person name="Montfort J."/>
            <person name="Schartl M."/>
            <person name="Bobe J."/>
            <person name="Guiguen Y."/>
        </authorList>
    </citation>
    <scope>NUCLEOTIDE SEQUENCE [LARGE SCALE GENOMIC DNA]</scope>
    <source>
        <strain evidence="2">M_S1</strain>
        <tissue evidence="2">Blood</tissue>
    </source>
</reference>
<dbReference type="InterPro" id="IPR023696">
    <property type="entry name" value="Ureohydrolase_dom_sf"/>
</dbReference>
<sequence length="391" mass="44480">MSSNRGEQKSISTLRTFPQMNCRCTGVPNKVPGVMASKEVKEKLHRTVINRRSAKQAETQRETAHSVDLDSRHEQPNTPPSSQQRTSEFVLKHERRCSSIRKDPLNNSFRSSSNSPTHQCSPTSDQSDHTSQLWNYSAPPYYQFQVENNPSFTVPLAMWPPLTVPQQNMYMNAAMLPRTHILVHTGVCFSVRHHRPLERCQSQPVIHNHPPSRFDQRHSFREPVRPSPTHEMRLCVITHEQCHPEAEEGMAVQDEGKVRFMVGQEECEGCRLMYDPQMLMQHCICDPKHSGRIPLVFNRLQECRVSDQCKWFKGRECSREVVRVLHQNVSNSLNCLHPSVMMATSCAIELVLLVAQGQLRNGFAIVQPDSHDALNSSRSTSVATFSPVAIA</sequence>
<evidence type="ECO:0000313" key="2">
    <source>
        <dbReference type="EMBL" id="KAF4078759.1"/>
    </source>
</evidence>
<organism evidence="2 3">
    <name type="scientific">Ameiurus melas</name>
    <name type="common">Black bullhead</name>
    <name type="synonym">Silurus melas</name>
    <dbReference type="NCBI Taxonomy" id="219545"/>
    <lineage>
        <taxon>Eukaryota</taxon>
        <taxon>Metazoa</taxon>
        <taxon>Chordata</taxon>
        <taxon>Craniata</taxon>
        <taxon>Vertebrata</taxon>
        <taxon>Euteleostomi</taxon>
        <taxon>Actinopterygii</taxon>
        <taxon>Neopterygii</taxon>
        <taxon>Teleostei</taxon>
        <taxon>Ostariophysi</taxon>
        <taxon>Siluriformes</taxon>
        <taxon>Ictaluridae</taxon>
        <taxon>Ameiurus</taxon>
    </lineage>
</organism>
<dbReference type="EMBL" id="JAAGNN010000016">
    <property type="protein sequence ID" value="KAF4078759.1"/>
    <property type="molecule type" value="Genomic_DNA"/>
</dbReference>
<dbReference type="AlphaFoldDB" id="A0A7J6A9R0"/>
<gene>
    <name evidence="2" type="ORF">AMELA_G00185290</name>
</gene>
<feature type="compositionally biased region" description="Polar residues" evidence="1">
    <location>
        <begin position="105"/>
        <end position="132"/>
    </location>
</feature>
<dbReference type="InterPro" id="IPR037138">
    <property type="entry name" value="His_deacetylse_dom_sf"/>
</dbReference>
<dbReference type="Gene3D" id="3.40.800.20">
    <property type="entry name" value="Histone deacetylase domain"/>
    <property type="match status" value="1"/>
</dbReference>
<name>A0A7J6A9R0_AMEME</name>
<protein>
    <submittedName>
        <fullName evidence="2">Uncharacterized protein</fullName>
    </submittedName>
</protein>
<comment type="caution">
    <text evidence="2">The sequence shown here is derived from an EMBL/GenBank/DDBJ whole genome shotgun (WGS) entry which is preliminary data.</text>
</comment>
<feature type="region of interest" description="Disordered" evidence="1">
    <location>
        <begin position="36"/>
        <end position="132"/>
    </location>
</feature>
<feature type="compositionally biased region" description="Basic and acidic residues" evidence="1">
    <location>
        <begin position="90"/>
        <end position="104"/>
    </location>
</feature>
<feature type="compositionally biased region" description="Basic residues" evidence="1">
    <location>
        <begin position="43"/>
        <end position="54"/>
    </location>
</feature>
<proteinExistence type="predicted"/>
<dbReference type="Proteomes" id="UP000593565">
    <property type="component" value="Unassembled WGS sequence"/>
</dbReference>
<feature type="compositionally biased region" description="Basic and acidic residues" evidence="1">
    <location>
        <begin position="58"/>
        <end position="75"/>
    </location>
</feature>
<accession>A0A7J6A9R0</accession>
<keyword evidence="3" id="KW-1185">Reference proteome</keyword>
<evidence type="ECO:0000256" key="1">
    <source>
        <dbReference type="SAM" id="MobiDB-lite"/>
    </source>
</evidence>
<dbReference type="SUPFAM" id="SSF52768">
    <property type="entry name" value="Arginase/deacetylase"/>
    <property type="match status" value="1"/>
</dbReference>
<evidence type="ECO:0000313" key="3">
    <source>
        <dbReference type="Proteomes" id="UP000593565"/>
    </source>
</evidence>